<keyword evidence="4" id="KW-0813">Transport</keyword>
<evidence type="ECO:0000256" key="9">
    <source>
        <dbReference type="ARBA" id="ARBA00023136"/>
    </source>
</evidence>
<dbReference type="GO" id="GO:0008506">
    <property type="term" value="F:sucrose:proton symporter activity"/>
    <property type="evidence" value="ECO:0007669"/>
    <property type="project" value="TreeGrafter"/>
</dbReference>
<keyword evidence="13" id="KW-1185">Reference proteome</keyword>
<evidence type="ECO:0000256" key="1">
    <source>
        <dbReference type="ARBA" id="ARBA00004141"/>
    </source>
</evidence>
<feature type="transmembrane region" description="Helical" evidence="11">
    <location>
        <begin position="277"/>
        <end position="295"/>
    </location>
</feature>
<feature type="transmembrane region" description="Helical" evidence="11">
    <location>
        <begin position="209"/>
        <end position="233"/>
    </location>
</feature>
<proteinExistence type="inferred from homology"/>
<evidence type="ECO:0000256" key="11">
    <source>
        <dbReference type="SAM" id="Phobius"/>
    </source>
</evidence>
<feature type="transmembrane region" description="Helical" evidence="11">
    <location>
        <begin position="167"/>
        <end position="189"/>
    </location>
</feature>
<comment type="subcellular location">
    <subcellularLocation>
        <location evidence="1">Membrane</location>
        <topology evidence="1">Multi-pass membrane protein</topology>
    </subcellularLocation>
</comment>
<evidence type="ECO:0000256" key="6">
    <source>
        <dbReference type="ARBA" id="ARBA00022692"/>
    </source>
</evidence>
<dbReference type="InterPro" id="IPR005989">
    <property type="entry name" value="Suc_symporter_pln"/>
</dbReference>
<reference evidence="12 13" key="1">
    <citation type="journal article" date="2021" name="Nat. Commun.">
        <title>Incipient diploidization of the medicinal plant Perilla within 10,000 years.</title>
        <authorList>
            <person name="Zhang Y."/>
            <person name="Shen Q."/>
            <person name="Leng L."/>
            <person name="Zhang D."/>
            <person name="Chen S."/>
            <person name="Shi Y."/>
            <person name="Ning Z."/>
            <person name="Chen S."/>
        </authorList>
    </citation>
    <scope>NUCLEOTIDE SEQUENCE [LARGE SCALE GENOMIC DNA]</scope>
    <source>
        <strain evidence="13">cv. PC099</strain>
    </source>
</reference>
<feature type="transmembrane region" description="Helical" evidence="11">
    <location>
        <begin position="399"/>
        <end position="427"/>
    </location>
</feature>
<dbReference type="NCBIfam" id="TIGR01301">
    <property type="entry name" value="GPH_sucrose"/>
    <property type="match status" value="1"/>
</dbReference>
<evidence type="ECO:0000256" key="4">
    <source>
        <dbReference type="ARBA" id="ARBA00022448"/>
    </source>
</evidence>
<dbReference type="InterPro" id="IPR036259">
    <property type="entry name" value="MFS_trans_sf"/>
</dbReference>
<dbReference type="GO" id="GO:0005773">
    <property type="term" value="C:vacuole"/>
    <property type="evidence" value="ECO:0007669"/>
    <property type="project" value="TreeGrafter"/>
</dbReference>
<feature type="transmembrane region" description="Helical" evidence="11">
    <location>
        <begin position="357"/>
        <end position="379"/>
    </location>
</feature>
<feature type="transmembrane region" description="Helical" evidence="11">
    <location>
        <begin position="20"/>
        <end position="41"/>
    </location>
</feature>
<feature type="transmembrane region" description="Helical" evidence="11">
    <location>
        <begin position="90"/>
        <end position="109"/>
    </location>
</feature>
<keyword evidence="8 11" id="KW-1133">Transmembrane helix</keyword>
<dbReference type="CDD" id="cd17313">
    <property type="entry name" value="MFS_SLC45_SUC"/>
    <property type="match status" value="1"/>
</dbReference>
<keyword evidence="7" id="KW-0769">Symport</keyword>
<evidence type="ECO:0000256" key="3">
    <source>
        <dbReference type="ARBA" id="ARBA00007134"/>
    </source>
</evidence>
<evidence type="ECO:0000313" key="12">
    <source>
        <dbReference type="EMBL" id="KAH6827322.1"/>
    </source>
</evidence>
<dbReference type="PANTHER" id="PTHR19432">
    <property type="entry name" value="SUGAR TRANSPORTER"/>
    <property type="match status" value="1"/>
</dbReference>
<evidence type="ECO:0000256" key="5">
    <source>
        <dbReference type="ARBA" id="ARBA00022597"/>
    </source>
</evidence>
<evidence type="ECO:0000313" key="13">
    <source>
        <dbReference type="Proteomes" id="UP001190926"/>
    </source>
</evidence>
<evidence type="ECO:0000256" key="7">
    <source>
        <dbReference type="ARBA" id="ARBA00022847"/>
    </source>
</evidence>
<comment type="pathway">
    <text evidence="2">Glycan biosynthesis; sucrose metabolism.</text>
</comment>
<dbReference type="Pfam" id="PF13347">
    <property type="entry name" value="MFS_2"/>
    <property type="match status" value="1"/>
</dbReference>
<gene>
    <name evidence="12" type="ORF">C2S53_015385</name>
</gene>
<sequence length="495" mass="52449">MVYVDTAQPQPPDPRVLRKLIMVASIAAGVQFGWALQFSLLTPYTQFLGLSHQLVSIVWLCGPISGLVVQPIVGHYSDRCTSPFGRRRPYIVAGTALLSLGVLLIGFAADIGRNLGDSLERGVLKCRAASIFVLGFWLLDIANNMIQGPCRALLADISGPSDALVTIGNALFACFMAVGNIMGFAAGSFGRIYMIFPFTRTDACHINCANIKTCFLLSVILTSLIVVMVVVFIKEERLDPLCLAYLNAGSSGVEDSPPSFLMQIVLALRDTSRPIRILYAVTALNWVGFFPFLLYDTDWMGKEVYGGTPTGDPAEVNLYSQGIRVGAMGLMVYVITMGCFSLIMETMARVLGDVRRLWSGGNFVLALCMLLTVVISAMAERAREAAAVASGSSLVQPPVGVKVSCFALFGLLGIPQAVTYTIPFALASIYSKDGSNGQGLALGLLNLAIVIPQMGVALISGPLDAVFGGSNLPAFVLGGTAAAVGGIAALKLPLS</sequence>
<protein>
    <submittedName>
        <fullName evidence="12">Major facilitator superfamily protein</fullName>
    </submittedName>
</protein>
<dbReference type="PANTHER" id="PTHR19432:SF70">
    <property type="entry name" value="SUCROSE TRANSPORT PROTEIN SUC1-RELATED"/>
    <property type="match status" value="1"/>
</dbReference>
<comment type="similarity">
    <text evidence="3">Belongs to the glycoside-pentoside-hexuronide (GPH) cation symporter transporter (TC 2.A.2.4) family.</text>
</comment>
<dbReference type="EMBL" id="SDAM02000150">
    <property type="protein sequence ID" value="KAH6827322.1"/>
    <property type="molecule type" value="Genomic_DNA"/>
</dbReference>
<dbReference type="GO" id="GO:0005886">
    <property type="term" value="C:plasma membrane"/>
    <property type="evidence" value="ECO:0007669"/>
    <property type="project" value="InterPro"/>
</dbReference>
<feature type="transmembrane region" description="Helical" evidence="11">
    <location>
        <begin position="439"/>
        <end position="460"/>
    </location>
</feature>
<feature type="transmembrane region" description="Helical" evidence="11">
    <location>
        <begin position="47"/>
        <end position="69"/>
    </location>
</feature>
<dbReference type="Gene3D" id="1.20.1250.20">
    <property type="entry name" value="MFS general substrate transporter like domains"/>
    <property type="match status" value="1"/>
</dbReference>
<feature type="transmembrane region" description="Helical" evidence="11">
    <location>
        <begin position="129"/>
        <end position="146"/>
    </location>
</feature>
<comment type="similarity">
    <text evidence="10">Belongs to the major facilitator superfamily. Phosphate:H(+) symporter (TC 2.A.1.9) family.</text>
</comment>
<evidence type="ECO:0000256" key="10">
    <source>
        <dbReference type="ARBA" id="ARBA00044504"/>
    </source>
</evidence>
<keyword evidence="5" id="KW-0762">Sugar transport</keyword>
<dbReference type="Proteomes" id="UP001190926">
    <property type="component" value="Unassembled WGS sequence"/>
</dbReference>
<name>A0AAD4P678_PERFH</name>
<comment type="caution">
    <text evidence="12">The sequence shown here is derived from an EMBL/GenBank/DDBJ whole genome shotgun (WGS) entry which is preliminary data.</text>
</comment>
<keyword evidence="9 11" id="KW-0472">Membrane</keyword>
<keyword evidence="6 11" id="KW-0812">Transmembrane</keyword>
<evidence type="ECO:0000256" key="8">
    <source>
        <dbReference type="ARBA" id="ARBA00022989"/>
    </source>
</evidence>
<organism evidence="12 13">
    <name type="scientific">Perilla frutescens var. hirtella</name>
    <name type="common">Perilla citriodora</name>
    <name type="synonym">Perilla setoyensis</name>
    <dbReference type="NCBI Taxonomy" id="608512"/>
    <lineage>
        <taxon>Eukaryota</taxon>
        <taxon>Viridiplantae</taxon>
        <taxon>Streptophyta</taxon>
        <taxon>Embryophyta</taxon>
        <taxon>Tracheophyta</taxon>
        <taxon>Spermatophyta</taxon>
        <taxon>Magnoliopsida</taxon>
        <taxon>eudicotyledons</taxon>
        <taxon>Gunneridae</taxon>
        <taxon>Pentapetalae</taxon>
        <taxon>asterids</taxon>
        <taxon>lamiids</taxon>
        <taxon>Lamiales</taxon>
        <taxon>Lamiaceae</taxon>
        <taxon>Nepetoideae</taxon>
        <taxon>Elsholtzieae</taxon>
        <taxon>Perilla</taxon>
    </lineage>
</organism>
<dbReference type="SUPFAM" id="SSF103473">
    <property type="entry name" value="MFS general substrate transporter"/>
    <property type="match status" value="1"/>
</dbReference>
<feature type="transmembrane region" description="Helical" evidence="11">
    <location>
        <begin position="325"/>
        <end position="345"/>
    </location>
</feature>
<accession>A0AAD4P678</accession>
<dbReference type="AlphaFoldDB" id="A0AAD4P678"/>
<feature type="transmembrane region" description="Helical" evidence="11">
    <location>
        <begin position="472"/>
        <end position="490"/>
    </location>
</feature>
<evidence type="ECO:0000256" key="2">
    <source>
        <dbReference type="ARBA" id="ARBA00004914"/>
    </source>
</evidence>